<dbReference type="AlphaFoldDB" id="A0A372DQX5"/>
<dbReference type="RefSeq" id="WP_117201619.1">
    <property type="nucleotide sequence ID" value="NZ_JBHTBK010000014.1"/>
</dbReference>
<evidence type="ECO:0000313" key="2">
    <source>
        <dbReference type="EMBL" id="RFP61943.1"/>
    </source>
</evidence>
<dbReference type="InterPro" id="IPR003111">
    <property type="entry name" value="Lon_prtase_N"/>
</dbReference>
<accession>A0A372DQX5</accession>
<protein>
    <submittedName>
        <fullName evidence="2">ATP-dependent protease</fullName>
    </submittedName>
</protein>
<keyword evidence="3" id="KW-1185">Reference proteome</keyword>
<dbReference type="InterPro" id="IPR015947">
    <property type="entry name" value="PUA-like_sf"/>
</dbReference>
<comment type="caution">
    <text evidence="2">The sequence shown here is derived from an EMBL/GenBank/DDBJ whole genome shotgun (WGS) entry which is preliminary data.</text>
</comment>
<evidence type="ECO:0000259" key="1">
    <source>
        <dbReference type="PROSITE" id="PS51787"/>
    </source>
</evidence>
<dbReference type="PANTHER" id="PTHR46732:SF8">
    <property type="entry name" value="ATP-DEPENDENT PROTEASE LA (LON) DOMAIN PROTEIN"/>
    <property type="match status" value="1"/>
</dbReference>
<evidence type="ECO:0000313" key="3">
    <source>
        <dbReference type="Proteomes" id="UP000262917"/>
    </source>
</evidence>
<dbReference type="EMBL" id="QVPD01000002">
    <property type="protein sequence ID" value="RFP61943.1"/>
    <property type="molecule type" value="Genomic_DNA"/>
</dbReference>
<name>A0A372DQX5_9GAMM</name>
<dbReference type="InterPro" id="IPR046336">
    <property type="entry name" value="Lon_prtase_N_sf"/>
</dbReference>
<dbReference type="GO" id="GO:0008233">
    <property type="term" value="F:peptidase activity"/>
    <property type="evidence" value="ECO:0007669"/>
    <property type="project" value="UniProtKB-KW"/>
</dbReference>
<organism evidence="2 3">
    <name type="scientific">Cognatiluteimonas weifangensis</name>
    <dbReference type="NCBI Taxonomy" id="2303539"/>
    <lineage>
        <taxon>Bacteria</taxon>
        <taxon>Pseudomonadati</taxon>
        <taxon>Pseudomonadota</taxon>
        <taxon>Gammaproteobacteria</taxon>
        <taxon>Lysobacterales</taxon>
        <taxon>Lysobacteraceae</taxon>
        <taxon>Cognatiluteimonas</taxon>
    </lineage>
</organism>
<dbReference type="PANTHER" id="PTHR46732">
    <property type="entry name" value="ATP-DEPENDENT PROTEASE LA (LON) DOMAIN PROTEIN"/>
    <property type="match status" value="1"/>
</dbReference>
<dbReference type="Proteomes" id="UP000262917">
    <property type="component" value="Unassembled WGS sequence"/>
</dbReference>
<dbReference type="Gene3D" id="2.30.130.40">
    <property type="entry name" value="LON domain-like"/>
    <property type="match status" value="1"/>
</dbReference>
<dbReference type="Pfam" id="PF02190">
    <property type="entry name" value="LON_substr_bdg"/>
    <property type="match status" value="1"/>
</dbReference>
<dbReference type="SMART" id="SM00464">
    <property type="entry name" value="LON"/>
    <property type="match status" value="1"/>
</dbReference>
<gene>
    <name evidence="2" type="ORF">D0Y53_02470</name>
</gene>
<keyword evidence="2" id="KW-0645">Protease</keyword>
<keyword evidence="2" id="KW-0378">Hydrolase</keyword>
<dbReference type="Gene3D" id="1.10.4060.10">
    <property type="entry name" value="BPP1347 like domain"/>
    <property type="match status" value="1"/>
</dbReference>
<dbReference type="SUPFAM" id="SSF88697">
    <property type="entry name" value="PUA domain-like"/>
    <property type="match status" value="1"/>
</dbReference>
<dbReference type="GO" id="GO:0006508">
    <property type="term" value="P:proteolysis"/>
    <property type="evidence" value="ECO:0007669"/>
    <property type="project" value="UniProtKB-KW"/>
</dbReference>
<proteinExistence type="predicted"/>
<dbReference type="PROSITE" id="PS51787">
    <property type="entry name" value="LON_N"/>
    <property type="match status" value="1"/>
</dbReference>
<feature type="domain" description="Lon N-terminal" evidence="1">
    <location>
        <begin position="13"/>
        <end position="204"/>
    </location>
</feature>
<sequence>MPPTPAHSRPRSLALLPLPAVLLPGAVLELRVREPRQLALLRACGRTGGSFGVCLQRAAAEPEAAAGDAAATPAEDGTEACIEDFDVDAGGVLTLRIRGGCRFRVRRTRVRADGVVTGEVEWCAPDPDEELRPEHALLALLLQRILEQAGGAQADPTPAQLDDAAWVGWRLAEWLPLTARQRLALLQQDDPHARLQQLLALLPE</sequence>
<reference evidence="2 3" key="1">
    <citation type="submission" date="2018-08" db="EMBL/GenBank/DDBJ databases">
        <title>Lysobacter weifangensis sp. nov., a new member of the family 'Xanthomonadaceae', isolated from soil in a farmland.</title>
        <authorList>
            <person name="Zhao H."/>
        </authorList>
    </citation>
    <scope>NUCLEOTIDE SEQUENCE [LARGE SCALE GENOMIC DNA]</scope>
    <source>
        <strain evidence="2 3">WF-2</strain>
    </source>
</reference>